<dbReference type="InterPro" id="IPR000184">
    <property type="entry name" value="Bac_surfAg_D15"/>
</dbReference>
<evidence type="ECO:0000259" key="7">
    <source>
        <dbReference type="Pfam" id="PF01103"/>
    </source>
</evidence>
<feature type="chain" id="PRO_5047444386" description="Bacterial surface antigen (D15) domain-containing protein" evidence="6">
    <location>
        <begin position="24"/>
        <end position="776"/>
    </location>
</feature>
<dbReference type="PANTHER" id="PTHR12815:SF47">
    <property type="entry name" value="TRANSLOCATION AND ASSEMBLY MODULE SUBUNIT TAMA"/>
    <property type="match status" value="1"/>
</dbReference>
<feature type="signal peptide" evidence="6">
    <location>
        <begin position="1"/>
        <end position="23"/>
    </location>
</feature>
<evidence type="ECO:0000256" key="5">
    <source>
        <dbReference type="ARBA" id="ARBA00023237"/>
    </source>
</evidence>
<comment type="subcellular location">
    <subcellularLocation>
        <location evidence="1">Membrane</location>
    </subcellularLocation>
</comment>
<dbReference type="EMBL" id="JQZV01000006">
    <property type="protein sequence ID" value="KGN92836.1"/>
    <property type="molecule type" value="Genomic_DNA"/>
</dbReference>
<keyword evidence="9" id="KW-1185">Reference proteome</keyword>
<dbReference type="InterPro" id="IPR039910">
    <property type="entry name" value="D15-like"/>
</dbReference>
<dbReference type="Proteomes" id="UP000030101">
    <property type="component" value="Unassembled WGS sequence"/>
</dbReference>
<keyword evidence="2" id="KW-0812">Transmembrane</keyword>
<evidence type="ECO:0000256" key="1">
    <source>
        <dbReference type="ARBA" id="ARBA00004370"/>
    </source>
</evidence>
<protein>
    <recommendedName>
        <fullName evidence="7">Bacterial surface antigen (D15) domain-containing protein</fullName>
    </recommendedName>
</protein>
<evidence type="ECO:0000256" key="6">
    <source>
        <dbReference type="SAM" id="SignalP"/>
    </source>
</evidence>
<dbReference type="Pfam" id="PF01103">
    <property type="entry name" value="Omp85"/>
    <property type="match status" value="1"/>
</dbReference>
<evidence type="ECO:0000256" key="3">
    <source>
        <dbReference type="ARBA" id="ARBA00022729"/>
    </source>
</evidence>
<evidence type="ECO:0000313" key="8">
    <source>
        <dbReference type="EMBL" id="KGN92836.1"/>
    </source>
</evidence>
<evidence type="ECO:0000313" key="9">
    <source>
        <dbReference type="Proteomes" id="UP000030101"/>
    </source>
</evidence>
<organism evidence="8 9">
    <name type="scientific">Porphyromonas canoris</name>
    <dbReference type="NCBI Taxonomy" id="36875"/>
    <lineage>
        <taxon>Bacteria</taxon>
        <taxon>Pseudomonadati</taxon>
        <taxon>Bacteroidota</taxon>
        <taxon>Bacteroidia</taxon>
        <taxon>Bacteroidales</taxon>
        <taxon>Porphyromonadaceae</taxon>
        <taxon>Porphyromonas</taxon>
    </lineage>
</organism>
<gene>
    <name evidence="8" type="ORF">HQ43_02850</name>
</gene>
<name>A0ABR4XLX4_9PORP</name>
<dbReference type="PANTHER" id="PTHR12815">
    <property type="entry name" value="SORTING AND ASSEMBLY MACHINERY SAMM50 PROTEIN FAMILY MEMBER"/>
    <property type="match status" value="1"/>
</dbReference>
<dbReference type="RefSeq" id="WP_036789349.1">
    <property type="nucleotide sequence ID" value="NZ_JQZV01000006.1"/>
</dbReference>
<reference evidence="8 9" key="1">
    <citation type="submission" date="2014-08" db="EMBL/GenBank/DDBJ databases">
        <title>Porphyromonas canoris strain:OH2762 Genome sequencing.</title>
        <authorList>
            <person name="Wallis C."/>
            <person name="Deusch O."/>
            <person name="O'Flynn C."/>
            <person name="Davis I."/>
            <person name="Jospin G."/>
            <person name="Darling A.E."/>
            <person name="Coil D.A."/>
            <person name="Alexiev A."/>
            <person name="Horsfall A."/>
            <person name="Kirkwood N."/>
            <person name="Harris S."/>
            <person name="Eisen J.A."/>
        </authorList>
    </citation>
    <scope>NUCLEOTIDE SEQUENCE [LARGE SCALE GENOMIC DNA]</scope>
    <source>
        <strain evidence="9">COT-108 OH2762</strain>
    </source>
</reference>
<keyword evidence="3 6" id="KW-0732">Signal</keyword>
<dbReference type="PROSITE" id="PS51257">
    <property type="entry name" value="PROKAR_LIPOPROTEIN"/>
    <property type="match status" value="1"/>
</dbReference>
<evidence type="ECO:0000256" key="2">
    <source>
        <dbReference type="ARBA" id="ARBA00022692"/>
    </source>
</evidence>
<feature type="domain" description="Bacterial surface antigen (D15)" evidence="7">
    <location>
        <begin position="585"/>
        <end position="751"/>
    </location>
</feature>
<accession>A0ABR4XLX4</accession>
<comment type="caution">
    <text evidence="8">The sequence shown here is derived from an EMBL/GenBank/DDBJ whole genome shotgun (WGS) entry which is preliminary data.</text>
</comment>
<keyword evidence="4" id="KW-0472">Membrane</keyword>
<dbReference type="Gene3D" id="2.40.160.50">
    <property type="entry name" value="membrane protein fhac: a member of the omp85/tpsb transporter family"/>
    <property type="match status" value="1"/>
</dbReference>
<evidence type="ECO:0000256" key="4">
    <source>
        <dbReference type="ARBA" id="ARBA00023136"/>
    </source>
</evidence>
<keyword evidence="5" id="KW-0998">Cell outer membrane</keyword>
<proteinExistence type="predicted"/>
<sequence>MRRNNRHHSLNAFLSIAVIFLVAACSASKYVPEGEIFYLGMEKIKVEDKDKTYPRHSSRAMEEVENALKKAPNGSLFGHTKLRLPFTYGFYFNEKIGNESNTFTRWLEKTLSSKPIFVSNVNPSGRSTIAQQILQEYGYFHSSVSHNLIYNKDSLQALVQYYVSQGAPHVIDSVEYDIDIVTPDSLDLFSAPISLIKKKRPFSISTLEAERDRIAGLLQNQGYYYFRPDNIIYQADTTLREKGVHLKVNLSNKADPRAYQPWYIGNISYNVYDSERSPLTDSLMLDGVLFRFNKKIPVRAGVLRSKIRFIKDKLYNASYQNRTVQSLATLNTFSFSDVNYTPSDSIPNKLNVTISSQVDLPYYAELETVFKSKSNNQLGPGLSLTLNKKNLFRGGELLSMQVGTNYEWETRKSNLPGSSWDINSYGISVNSSLTFPRIMLPFLPKRFQKIPATTSFSITGGFLNRSSFYRLGQFSGRIAYNIEPQRGVRHTIIPIRVTYNSLLRTTAKFDSIISANPVLALSFQDQFIPVIGYTFGYEQIDGDSPHTFSIEASVSEAGNILSTIYALRGEPFTKQKTFINNPFAQFVKGSLEMRYAYSWNSREKLATRLFAGAIYSYGNMLVAPYTEQFYSGGANSIRAFNVRTIGPGSYRPTEYSIYNFMDRTGDIRLEGNIEYRRKLFGSLELATFIDAGNIWLMREDQSRPGGVLTGKSFFKDLALGTGLGIRYDLSYLVIRFDTGVALHAPYSTGINGYFNTFGKKIWKDAFSFHLAIGYPF</sequence>